<gene>
    <name evidence="2" type="ORF">KSX_65240</name>
</gene>
<reference evidence="2" key="1">
    <citation type="submission" date="2020-10" db="EMBL/GenBank/DDBJ databases">
        <title>Taxonomic study of unclassified bacteria belonging to the class Ktedonobacteria.</title>
        <authorList>
            <person name="Yabe S."/>
            <person name="Wang C.M."/>
            <person name="Zheng Y."/>
            <person name="Sakai Y."/>
            <person name="Cavaletti L."/>
            <person name="Monciardini P."/>
            <person name="Donadio S."/>
        </authorList>
    </citation>
    <scope>NUCLEOTIDE SEQUENCE</scope>
    <source>
        <strain evidence="2">SOSP1-1</strain>
    </source>
</reference>
<accession>A0A8J3I6L5</accession>
<evidence type="ECO:0000256" key="1">
    <source>
        <dbReference type="SAM" id="Phobius"/>
    </source>
</evidence>
<keyword evidence="3" id="KW-1185">Reference proteome</keyword>
<feature type="transmembrane region" description="Helical" evidence="1">
    <location>
        <begin position="36"/>
        <end position="59"/>
    </location>
</feature>
<dbReference type="Proteomes" id="UP000612362">
    <property type="component" value="Unassembled WGS sequence"/>
</dbReference>
<evidence type="ECO:0000313" key="3">
    <source>
        <dbReference type="Proteomes" id="UP000612362"/>
    </source>
</evidence>
<proteinExistence type="predicted"/>
<keyword evidence="1" id="KW-0812">Transmembrane</keyword>
<keyword evidence="1" id="KW-0472">Membrane</keyword>
<dbReference type="AlphaFoldDB" id="A0A8J3I6L5"/>
<protein>
    <submittedName>
        <fullName evidence="2">Uncharacterized protein</fullName>
    </submittedName>
</protein>
<comment type="caution">
    <text evidence="2">The sequence shown here is derived from an EMBL/GenBank/DDBJ whole genome shotgun (WGS) entry which is preliminary data.</text>
</comment>
<organism evidence="2 3">
    <name type="scientific">Ktedonospora formicarum</name>
    <dbReference type="NCBI Taxonomy" id="2778364"/>
    <lineage>
        <taxon>Bacteria</taxon>
        <taxon>Bacillati</taxon>
        <taxon>Chloroflexota</taxon>
        <taxon>Ktedonobacteria</taxon>
        <taxon>Ktedonobacterales</taxon>
        <taxon>Ktedonobacteraceae</taxon>
        <taxon>Ktedonospora</taxon>
    </lineage>
</organism>
<sequence length="193" mass="21257">MIYLGRANMKPYHSIFREEAIEEYIQKRERDILPRFLSPSLILLLYVLLCLLLITGFLISYREIPIFAAGSGIILPGESANVFKDNTAVIMVFLPAQYAAQIRVDAYAQLEVMPTGQQFTGTIKHIEAGSIGLDEARKRYRLNDRAAQSIAQSSVAATILPAAVHPAHLSAGDPVSAQVQIGSQRLLSLFSGR</sequence>
<name>A0A8J3I6L5_9CHLR</name>
<evidence type="ECO:0000313" key="2">
    <source>
        <dbReference type="EMBL" id="GHO48361.1"/>
    </source>
</evidence>
<dbReference type="EMBL" id="BNJF01000004">
    <property type="protein sequence ID" value="GHO48361.1"/>
    <property type="molecule type" value="Genomic_DNA"/>
</dbReference>
<keyword evidence="1" id="KW-1133">Transmembrane helix</keyword>